<keyword evidence="3" id="KW-1185">Reference proteome</keyword>
<accession>A0A5D3YM61</accession>
<proteinExistence type="predicted"/>
<protein>
    <recommendedName>
        <fullName evidence="4">Lipoprotein</fullName>
    </recommendedName>
</protein>
<gene>
    <name evidence="2" type="ORF">LX73_0533</name>
</gene>
<keyword evidence="1" id="KW-0472">Membrane</keyword>
<organism evidence="2 3">
    <name type="scientific">Fodinibius salinus</name>
    <dbReference type="NCBI Taxonomy" id="860790"/>
    <lineage>
        <taxon>Bacteria</taxon>
        <taxon>Pseudomonadati</taxon>
        <taxon>Balneolota</taxon>
        <taxon>Balneolia</taxon>
        <taxon>Balneolales</taxon>
        <taxon>Balneolaceae</taxon>
        <taxon>Fodinibius</taxon>
    </lineage>
</organism>
<evidence type="ECO:0000313" key="3">
    <source>
        <dbReference type="Proteomes" id="UP000324595"/>
    </source>
</evidence>
<reference evidence="2 3" key="1">
    <citation type="submission" date="2019-07" db="EMBL/GenBank/DDBJ databases">
        <title>Genomic Encyclopedia of Archaeal and Bacterial Type Strains, Phase II (KMG-II): from individual species to whole genera.</title>
        <authorList>
            <person name="Goeker M."/>
        </authorList>
    </citation>
    <scope>NUCLEOTIDE SEQUENCE [LARGE SCALE GENOMIC DNA]</scope>
    <source>
        <strain evidence="2 3">DSM 21935</strain>
    </source>
</reference>
<comment type="caution">
    <text evidence="2">The sequence shown here is derived from an EMBL/GenBank/DDBJ whole genome shotgun (WGS) entry which is preliminary data.</text>
</comment>
<dbReference type="AlphaFoldDB" id="A0A5D3YM61"/>
<evidence type="ECO:0008006" key="4">
    <source>
        <dbReference type="Google" id="ProtNLM"/>
    </source>
</evidence>
<evidence type="ECO:0000256" key="1">
    <source>
        <dbReference type="SAM" id="Phobius"/>
    </source>
</evidence>
<sequence length="174" mass="19783">MELKYSYHGIMKSILTTTSTLLLMALLFMGCKQSMVISKVDYSQSIESVLKPDEEGVVKDAKHGLSFNIKPLQYAETRDTSSVTTEQVRYIRGQKGFYYITAPNYKNVYVMEAQKGSLKLKKKLSVSEKGVSRPAFNQRGEYIQLVNLETDEHWKVQPESITQVQSQIAKNEGE</sequence>
<evidence type="ECO:0000313" key="2">
    <source>
        <dbReference type="EMBL" id="TYP95236.1"/>
    </source>
</evidence>
<keyword evidence="1" id="KW-0812">Transmembrane</keyword>
<dbReference type="PROSITE" id="PS51257">
    <property type="entry name" value="PROKAR_LIPOPROTEIN"/>
    <property type="match status" value="1"/>
</dbReference>
<dbReference type="EMBL" id="VNHY01000001">
    <property type="protein sequence ID" value="TYP95236.1"/>
    <property type="molecule type" value="Genomic_DNA"/>
</dbReference>
<keyword evidence="1" id="KW-1133">Transmembrane helix</keyword>
<name>A0A5D3YM61_9BACT</name>
<dbReference type="Proteomes" id="UP000324595">
    <property type="component" value="Unassembled WGS sequence"/>
</dbReference>
<feature type="transmembrane region" description="Helical" evidence="1">
    <location>
        <begin position="6"/>
        <end position="29"/>
    </location>
</feature>